<dbReference type="GO" id="GO:0003676">
    <property type="term" value="F:nucleic acid binding"/>
    <property type="evidence" value="ECO:0007669"/>
    <property type="project" value="InterPro"/>
</dbReference>
<evidence type="ECO:0000256" key="6">
    <source>
        <dbReference type="ARBA" id="ARBA00022918"/>
    </source>
</evidence>
<dbReference type="SUPFAM" id="SSF53098">
    <property type="entry name" value="Ribonuclease H-like"/>
    <property type="match status" value="1"/>
</dbReference>
<dbReference type="InterPro" id="IPR036397">
    <property type="entry name" value="RNaseH_sf"/>
</dbReference>
<keyword evidence="6" id="KW-0695">RNA-directed DNA polymerase</keyword>
<dbReference type="GO" id="GO:0015074">
    <property type="term" value="P:DNA integration"/>
    <property type="evidence" value="ECO:0007669"/>
    <property type="project" value="InterPro"/>
</dbReference>
<keyword evidence="3" id="KW-0540">Nuclease</keyword>
<sequence length="471" mass="53704">MFPISDEANETFEKLKKEIENSVVVAIDESLPFQVETDASEFAIAGTLNQAGRPVAFFSRTLQGSERRHASVEKEAQAIIEAVRHWRHYLTGKHFVLVTDQKSVKYMFDTNHKGKIKNEKIMRWRMELSCYVFDIIYRPGKENIPPDTLSRSICSATMDIDILYELHNALSHPGVVRMFHFVRSKNLPYSVDDVKKMTASCRICAKCKPRFYKPQKAHLIKATQPFERLNIDFKGPLPSTNKNIYFLTIIDEFSRFPFVFPCSDMTSSTVIQCLCHLFALFGMPSYIHSDRGSAFMSKELRDFLTSKGIASSRTTSYNPQGNGQAERYNGTIWKAITLALEARSLPPKYWQEVLQDALHSIRSLLSTATNVTPHERFFSFPRKSATGCSVPSWLCNPGPALLKRHVRLHKTDPLVDEVEVIQANPQYAHVRLSDGRETTVSVRHLAPIGEATQDWRKVLIKWNHQSGTMAQ</sequence>
<protein>
    <recommendedName>
        <fullName evidence="7">Integrase catalytic domain-containing protein</fullName>
    </recommendedName>
</protein>
<keyword evidence="1" id="KW-0808">Transferase</keyword>
<dbReference type="SUPFAM" id="SSF56672">
    <property type="entry name" value="DNA/RNA polymerases"/>
    <property type="match status" value="1"/>
</dbReference>
<proteinExistence type="predicted"/>
<dbReference type="InterPro" id="IPR041588">
    <property type="entry name" value="Integrase_H2C2"/>
</dbReference>
<evidence type="ECO:0000256" key="3">
    <source>
        <dbReference type="ARBA" id="ARBA00022722"/>
    </source>
</evidence>
<evidence type="ECO:0000259" key="7">
    <source>
        <dbReference type="PROSITE" id="PS50994"/>
    </source>
</evidence>
<dbReference type="PROSITE" id="PS50994">
    <property type="entry name" value="INTEGRASE"/>
    <property type="match status" value="1"/>
</dbReference>
<evidence type="ECO:0000256" key="5">
    <source>
        <dbReference type="ARBA" id="ARBA00022801"/>
    </source>
</evidence>
<dbReference type="OrthoDB" id="10047254at2759"/>
<dbReference type="Pfam" id="PF00665">
    <property type="entry name" value="rve"/>
    <property type="match status" value="1"/>
</dbReference>
<dbReference type="GO" id="GO:0004519">
    <property type="term" value="F:endonuclease activity"/>
    <property type="evidence" value="ECO:0007669"/>
    <property type="project" value="UniProtKB-KW"/>
</dbReference>
<reference evidence="8 9" key="1">
    <citation type="journal article" date="2017" name="PLoS Biol.">
        <title>The sea cucumber genome provides insights into morphological evolution and visceral regeneration.</title>
        <authorList>
            <person name="Zhang X."/>
            <person name="Sun L."/>
            <person name="Yuan J."/>
            <person name="Sun Y."/>
            <person name="Gao Y."/>
            <person name="Zhang L."/>
            <person name="Li S."/>
            <person name="Dai H."/>
            <person name="Hamel J.F."/>
            <person name="Liu C."/>
            <person name="Yu Y."/>
            <person name="Liu S."/>
            <person name="Lin W."/>
            <person name="Guo K."/>
            <person name="Jin S."/>
            <person name="Xu P."/>
            <person name="Storey K.B."/>
            <person name="Huan P."/>
            <person name="Zhang T."/>
            <person name="Zhou Y."/>
            <person name="Zhang J."/>
            <person name="Lin C."/>
            <person name="Li X."/>
            <person name="Xing L."/>
            <person name="Huo D."/>
            <person name="Sun M."/>
            <person name="Wang L."/>
            <person name="Mercier A."/>
            <person name="Li F."/>
            <person name="Yang H."/>
            <person name="Xiang J."/>
        </authorList>
    </citation>
    <scope>NUCLEOTIDE SEQUENCE [LARGE SCALE GENOMIC DNA]</scope>
    <source>
        <strain evidence="8">Shaxun</strain>
        <tissue evidence="8">Muscle</tissue>
    </source>
</reference>
<dbReference type="PANTHER" id="PTHR37984">
    <property type="entry name" value="PROTEIN CBG26694"/>
    <property type="match status" value="1"/>
</dbReference>
<name>A0A2G8KZ68_STIJA</name>
<dbReference type="Pfam" id="PF17917">
    <property type="entry name" value="RT_RNaseH"/>
    <property type="match status" value="1"/>
</dbReference>
<dbReference type="PANTHER" id="PTHR37984:SF5">
    <property type="entry name" value="PROTEIN NYNRIN-LIKE"/>
    <property type="match status" value="1"/>
</dbReference>
<dbReference type="InterPro" id="IPR043502">
    <property type="entry name" value="DNA/RNA_pol_sf"/>
</dbReference>
<dbReference type="Proteomes" id="UP000230750">
    <property type="component" value="Unassembled WGS sequence"/>
</dbReference>
<keyword evidence="9" id="KW-1185">Reference proteome</keyword>
<dbReference type="Gene3D" id="3.30.420.10">
    <property type="entry name" value="Ribonuclease H-like superfamily/Ribonuclease H"/>
    <property type="match status" value="1"/>
</dbReference>
<dbReference type="Pfam" id="PF17921">
    <property type="entry name" value="Integrase_H2C2"/>
    <property type="match status" value="1"/>
</dbReference>
<evidence type="ECO:0000313" key="9">
    <source>
        <dbReference type="Proteomes" id="UP000230750"/>
    </source>
</evidence>
<keyword evidence="2" id="KW-0548">Nucleotidyltransferase</keyword>
<evidence type="ECO:0000313" key="8">
    <source>
        <dbReference type="EMBL" id="PIK53288.1"/>
    </source>
</evidence>
<organism evidence="8 9">
    <name type="scientific">Stichopus japonicus</name>
    <name type="common">Sea cucumber</name>
    <dbReference type="NCBI Taxonomy" id="307972"/>
    <lineage>
        <taxon>Eukaryota</taxon>
        <taxon>Metazoa</taxon>
        <taxon>Echinodermata</taxon>
        <taxon>Eleutherozoa</taxon>
        <taxon>Echinozoa</taxon>
        <taxon>Holothuroidea</taxon>
        <taxon>Aspidochirotacea</taxon>
        <taxon>Aspidochirotida</taxon>
        <taxon>Stichopodidae</taxon>
        <taxon>Apostichopus</taxon>
    </lineage>
</organism>
<accession>A0A2G8KZ68</accession>
<dbReference type="InterPro" id="IPR012337">
    <property type="entry name" value="RNaseH-like_sf"/>
</dbReference>
<dbReference type="GO" id="GO:0003964">
    <property type="term" value="F:RNA-directed DNA polymerase activity"/>
    <property type="evidence" value="ECO:0007669"/>
    <property type="project" value="UniProtKB-KW"/>
</dbReference>
<feature type="domain" description="Integrase catalytic" evidence="7">
    <location>
        <begin position="221"/>
        <end position="381"/>
    </location>
</feature>
<evidence type="ECO:0000256" key="2">
    <source>
        <dbReference type="ARBA" id="ARBA00022695"/>
    </source>
</evidence>
<dbReference type="InterPro" id="IPR050951">
    <property type="entry name" value="Retrovirus_Pol_polyprotein"/>
</dbReference>
<dbReference type="AlphaFoldDB" id="A0A2G8KZ68"/>
<dbReference type="GO" id="GO:0016787">
    <property type="term" value="F:hydrolase activity"/>
    <property type="evidence" value="ECO:0007669"/>
    <property type="project" value="UniProtKB-KW"/>
</dbReference>
<dbReference type="InterPro" id="IPR001584">
    <property type="entry name" value="Integrase_cat-core"/>
</dbReference>
<dbReference type="CDD" id="cd09274">
    <property type="entry name" value="RNase_HI_RT_Ty3"/>
    <property type="match status" value="1"/>
</dbReference>
<dbReference type="EMBL" id="MRZV01000293">
    <property type="protein sequence ID" value="PIK53288.1"/>
    <property type="molecule type" value="Genomic_DNA"/>
</dbReference>
<dbReference type="InterPro" id="IPR041373">
    <property type="entry name" value="RT_RNaseH"/>
</dbReference>
<keyword evidence="4" id="KW-0255">Endonuclease</keyword>
<gene>
    <name evidence="8" type="ORF">BSL78_09816</name>
</gene>
<evidence type="ECO:0000256" key="1">
    <source>
        <dbReference type="ARBA" id="ARBA00022679"/>
    </source>
</evidence>
<comment type="caution">
    <text evidence="8">The sequence shown here is derived from an EMBL/GenBank/DDBJ whole genome shotgun (WGS) entry which is preliminary data.</text>
</comment>
<keyword evidence="5" id="KW-0378">Hydrolase</keyword>
<evidence type="ECO:0000256" key="4">
    <source>
        <dbReference type="ARBA" id="ARBA00022759"/>
    </source>
</evidence>